<dbReference type="AlphaFoldDB" id="A0A329Y2U8"/>
<reference evidence="1 2" key="1">
    <citation type="submission" date="2018-06" db="EMBL/GenBank/DDBJ databases">
        <title>Whole Genome Sequence of an efficient microsymbiont, Rhizobium tropici.</title>
        <authorList>
            <person name="Srinivasan R."/>
            <person name="Singh H.V."/>
            <person name="Srivastava R."/>
            <person name="Kumari B."/>
            <person name="Radhakrishna A."/>
        </authorList>
    </citation>
    <scope>NUCLEOTIDE SEQUENCE [LARGE SCALE GENOMIC DNA]</scope>
    <source>
        <strain evidence="1 2">IGFRI Rhizo-19</strain>
    </source>
</reference>
<dbReference type="Proteomes" id="UP000251205">
    <property type="component" value="Unassembled WGS sequence"/>
</dbReference>
<comment type="caution">
    <text evidence="1">The sequence shown here is derived from an EMBL/GenBank/DDBJ whole genome shotgun (WGS) entry which is preliminary data.</text>
</comment>
<dbReference type="Gene3D" id="3.20.20.70">
    <property type="entry name" value="Aldolase class I"/>
    <property type="match status" value="1"/>
</dbReference>
<dbReference type="EMBL" id="QMKK01000058">
    <property type="protein sequence ID" value="RAX37773.1"/>
    <property type="molecule type" value="Genomic_DNA"/>
</dbReference>
<organism evidence="1 2">
    <name type="scientific">Rhizobium tropici</name>
    <dbReference type="NCBI Taxonomy" id="398"/>
    <lineage>
        <taxon>Bacteria</taxon>
        <taxon>Pseudomonadati</taxon>
        <taxon>Pseudomonadota</taxon>
        <taxon>Alphaproteobacteria</taxon>
        <taxon>Hyphomicrobiales</taxon>
        <taxon>Rhizobiaceae</taxon>
        <taxon>Rhizobium/Agrobacterium group</taxon>
        <taxon>Rhizobium</taxon>
    </lineage>
</organism>
<gene>
    <name evidence="1" type="ORF">DQ393_30495</name>
</gene>
<evidence type="ECO:0000313" key="1">
    <source>
        <dbReference type="EMBL" id="RAX37773.1"/>
    </source>
</evidence>
<name>A0A329Y2U8_RHITR</name>
<proteinExistence type="predicted"/>
<dbReference type="InterPro" id="IPR013785">
    <property type="entry name" value="Aldolase_TIM"/>
</dbReference>
<evidence type="ECO:0000313" key="2">
    <source>
        <dbReference type="Proteomes" id="UP000251205"/>
    </source>
</evidence>
<dbReference type="SUPFAM" id="SSF51395">
    <property type="entry name" value="FMN-linked oxidoreductases"/>
    <property type="match status" value="1"/>
</dbReference>
<accession>A0A329Y2U8</accession>
<protein>
    <submittedName>
        <fullName evidence="1">Uncharacterized protein</fullName>
    </submittedName>
</protein>
<sequence length="45" mass="4840">MSAMTRTRATPDNVPTPLMGEYFAQRAAAGLIVTDYDAASKYPSC</sequence>